<dbReference type="InterPro" id="IPR003594">
    <property type="entry name" value="HATPase_dom"/>
</dbReference>
<evidence type="ECO:0000313" key="9">
    <source>
        <dbReference type="Proteomes" id="UP001430605"/>
    </source>
</evidence>
<dbReference type="SUPFAM" id="SSF63829">
    <property type="entry name" value="Calcium-dependent phosphotriesterase"/>
    <property type="match status" value="2"/>
</dbReference>
<proteinExistence type="predicted"/>
<evidence type="ECO:0000256" key="4">
    <source>
        <dbReference type="SAM" id="Phobius"/>
    </source>
</evidence>
<keyword evidence="2 8" id="KW-0418">Kinase</keyword>
<dbReference type="InterPro" id="IPR011712">
    <property type="entry name" value="Sig_transdc_His_kin_sub3_dim/P"/>
</dbReference>
<evidence type="ECO:0000256" key="3">
    <source>
        <dbReference type="ARBA" id="ARBA00023012"/>
    </source>
</evidence>
<dbReference type="CDD" id="cd16917">
    <property type="entry name" value="HATPase_UhpB-NarQ-NarX-like"/>
    <property type="match status" value="1"/>
</dbReference>
<reference evidence="8" key="1">
    <citation type="submission" date="2021-11" db="EMBL/GenBank/DDBJ databases">
        <title>Genome resources and taxonomic validation of 89 Xanthomonas strains.</title>
        <authorList>
            <person name="Tambong J.T."/>
        </authorList>
    </citation>
    <scope>NUCLEOTIDE SEQUENCE</scope>
    <source>
        <strain evidence="8">Xv 72</strain>
    </source>
</reference>
<sequence>MSVSRAPALAFALAFRLVLGWALTLCACLPAFAQLAEVPLFQLHQMHWTVQTGAPSGMIAMTQTRDGYIWVVASGGLFRFDGVEFERVQQVAGVPLPTSQIYALWARPAGGLWVGYLFGGASFIGEDGTSQHYSTQDGLPPNTAMSFAEDGGRMWIGTSRGLFRLEGGRWTQAETAWQFPPVQVNQLELDGAGTLWAYTDDSLYFRRRGERHFELGLRQANDTKWSYLLKSPDGQVWLAQHRLGLSELKAPQVGNALAMTWQNFPESAAELLVLMIDRDRMLWHASSNGLKRVPLLRQDRTATQSTPASKDVTAPIRLLGETPIALMQDREGNAWVISDGGLSRFRSSAFLRVGLERASRGAALTAAGDGSIWVSDSDHGLHRLRDGLRQESLPSSHENFSALHRDHNGTLWLGGRHSSIYRSSSKGLVEWRPQHTHKASGIQAIASQKDGTLWVSVIRGGVYRVVDNRWMLWGGLAALPREPATSMTVDAAGRLWLGYVHNRLAVVDGDQVRVYSAADGLATGPVQVMAVSGRDVWIGGEKGLARFDGKRFHSVLNSEGLRFGSIAGLIQRAGGELWLNTSDGAVFIDANEVRNIVANPAHLARSRLFDHNDGFPGAVQLLSTWPTAIESTDGRLWFTTSSGVVTLAPGPLPRNMVTPNVYLKSITVDGQRTSIEGQSRSVIALPTKPRVIQLAYTAPSFTMPERVQFRYRLKGSAMGWEDVGTRREAFFTGLRPGNYRFEVVAANESGVWNNAGASVDFVVPPTFVQSRTFLALCIAAIACALWVLFFLRMRQVKAKLQWRSEARLLERERIARDLHDTFLQGVQGLMLRFQSAAERIPDGERARELMEDALDRADRILADGRDKVAELRTSVCMDLPDALAMSGSELARDYGVAFQASVEGSRRALDPLVLDEAFHIGSEAMANAFRHARATRVQVVTVFGRRQLEIRVSDDGSGFDLSGVKDGHWGLKGLRERAARVRGNLSISSKPGVGSTVQLQLPGSWAYKDARRRRWNWRKLLGMHQEDPT</sequence>
<keyword evidence="4" id="KW-0472">Membrane</keyword>
<keyword evidence="4" id="KW-0812">Transmembrane</keyword>
<feature type="domain" description="Two component regulator three Y" evidence="6">
    <location>
        <begin position="701"/>
        <end position="763"/>
    </location>
</feature>
<feature type="domain" description="Histidine kinase/HSP90-like ATPase" evidence="5">
    <location>
        <begin position="917"/>
        <end position="1002"/>
    </location>
</feature>
<dbReference type="PANTHER" id="PTHR24421:SF62">
    <property type="entry name" value="SENSORY TRANSDUCTION HISTIDINE KINASE"/>
    <property type="match status" value="1"/>
</dbReference>
<evidence type="ECO:0000313" key="8">
    <source>
        <dbReference type="EMBL" id="MCC8635586.1"/>
    </source>
</evidence>
<keyword evidence="9" id="KW-1185">Reference proteome</keyword>
<organism evidence="8 9">
    <name type="scientific">Xanthomonas euvesicatoria pv. euvesicatoria</name>
    <dbReference type="NCBI Taxonomy" id="2753541"/>
    <lineage>
        <taxon>Bacteria</taxon>
        <taxon>Pseudomonadati</taxon>
        <taxon>Pseudomonadota</taxon>
        <taxon>Gammaproteobacteria</taxon>
        <taxon>Lysobacterales</taxon>
        <taxon>Lysobacteraceae</taxon>
        <taxon>Xanthomonas</taxon>
    </lineage>
</organism>
<dbReference type="Pfam" id="PF02518">
    <property type="entry name" value="HATPase_c"/>
    <property type="match status" value="1"/>
</dbReference>
<keyword evidence="3" id="KW-0902">Two-component regulatory system</keyword>
<dbReference type="InterPro" id="IPR013783">
    <property type="entry name" value="Ig-like_fold"/>
</dbReference>
<dbReference type="SUPFAM" id="SSF55874">
    <property type="entry name" value="ATPase domain of HSP90 chaperone/DNA topoisomerase II/histidine kinase"/>
    <property type="match status" value="1"/>
</dbReference>
<dbReference type="Gene3D" id="2.60.40.10">
    <property type="entry name" value="Immunoglobulins"/>
    <property type="match status" value="1"/>
</dbReference>
<feature type="domain" description="Signal transduction histidine kinase subgroup 3 dimerisation and phosphoacceptor" evidence="7">
    <location>
        <begin position="810"/>
        <end position="874"/>
    </location>
</feature>
<keyword evidence="4" id="KW-1133">Transmembrane helix</keyword>
<keyword evidence="1" id="KW-0808">Transferase</keyword>
<name>A0ABS8LMM2_XANEU</name>
<protein>
    <submittedName>
        <fullName evidence="8">Histidine kinase</fullName>
    </submittedName>
</protein>
<evidence type="ECO:0000259" key="7">
    <source>
        <dbReference type="Pfam" id="PF07730"/>
    </source>
</evidence>
<dbReference type="RefSeq" id="WP_011347379.1">
    <property type="nucleotide sequence ID" value="NZ_JAJITJ010000051.1"/>
</dbReference>
<gene>
    <name evidence="8" type="ORF">LN463_11455</name>
</gene>
<dbReference type="Proteomes" id="UP001430605">
    <property type="component" value="Unassembled WGS sequence"/>
</dbReference>
<dbReference type="InterPro" id="IPR050482">
    <property type="entry name" value="Sensor_HK_TwoCompSys"/>
</dbReference>
<dbReference type="PANTHER" id="PTHR24421">
    <property type="entry name" value="NITRATE/NITRITE SENSOR PROTEIN NARX-RELATED"/>
    <property type="match status" value="1"/>
</dbReference>
<accession>A0ABS8LMM2</accession>
<dbReference type="Pfam" id="PF07495">
    <property type="entry name" value="Y_Y_Y"/>
    <property type="match status" value="1"/>
</dbReference>
<dbReference type="Pfam" id="PF07730">
    <property type="entry name" value="HisKA_3"/>
    <property type="match status" value="1"/>
</dbReference>
<dbReference type="Gene3D" id="2.130.10.10">
    <property type="entry name" value="YVTN repeat-like/Quinoprotein amine dehydrogenase"/>
    <property type="match status" value="2"/>
</dbReference>
<dbReference type="Gene3D" id="3.30.565.10">
    <property type="entry name" value="Histidine kinase-like ATPase, C-terminal domain"/>
    <property type="match status" value="1"/>
</dbReference>
<comment type="caution">
    <text evidence="8">The sequence shown here is derived from an EMBL/GenBank/DDBJ whole genome shotgun (WGS) entry which is preliminary data.</text>
</comment>
<evidence type="ECO:0000256" key="2">
    <source>
        <dbReference type="ARBA" id="ARBA00022777"/>
    </source>
</evidence>
<dbReference type="InterPro" id="IPR036890">
    <property type="entry name" value="HATPase_C_sf"/>
</dbReference>
<dbReference type="EMBL" id="JAJIUS010000060">
    <property type="protein sequence ID" value="MCC8635586.1"/>
    <property type="molecule type" value="Genomic_DNA"/>
</dbReference>
<feature type="transmembrane region" description="Helical" evidence="4">
    <location>
        <begin position="773"/>
        <end position="791"/>
    </location>
</feature>
<evidence type="ECO:0000259" key="5">
    <source>
        <dbReference type="Pfam" id="PF02518"/>
    </source>
</evidence>
<dbReference type="GO" id="GO:0016301">
    <property type="term" value="F:kinase activity"/>
    <property type="evidence" value="ECO:0007669"/>
    <property type="project" value="UniProtKB-KW"/>
</dbReference>
<evidence type="ECO:0000256" key="1">
    <source>
        <dbReference type="ARBA" id="ARBA00022679"/>
    </source>
</evidence>
<dbReference type="PROSITE" id="PS51257">
    <property type="entry name" value="PROKAR_LIPOPROTEIN"/>
    <property type="match status" value="1"/>
</dbReference>
<dbReference type="InterPro" id="IPR015943">
    <property type="entry name" value="WD40/YVTN_repeat-like_dom_sf"/>
</dbReference>
<dbReference type="Gene3D" id="1.20.5.1930">
    <property type="match status" value="1"/>
</dbReference>
<dbReference type="InterPro" id="IPR011123">
    <property type="entry name" value="Y_Y_Y"/>
</dbReference>
<evidence type="ECO:0000259" key="6">
    <source>
        <dbReference type="Pfam" id="PF07495"/>
    </source>
</evidence>